<dbReference type="AlphaFoldDB" id="A0A1U7CYV5"/>
<dbReference type="KEGG" id="pbor:BSF38_05716"/>
<dbReference type="InterPro" id="IPR011009">
    <property type="entry name" value="Kinase-like_dom_sf"/>
</dbReference>
<evidence type="ECO:0000256" key="6">
    <source>
        <dbReference type="ARBA" id="ARBA00022777"/>
    </source>
</evidence>
<feature type="domain" description="Protein kinase" evidence="10">
    <location>
        <begin position="14"/>
        <end position="362"/>
    </location>
</feature>
<dbReference type="OrthoDB" id="9788659at2"/>
<keyword evidence="12" id="KW-1185">Reference proteome</keyword>
<comment type="similarity">
    <text evidence="3">Belongs to the protein kinase superfamily. NEK Ser/Thr protein kinase family. NIMA subfamily.</text>
</comment>
<dbReference type="GO" id="GO:0005813">
    <property type="term" value="C:centrosome"/>
    <property type="evidence" value="ECO:0007669"/>
    <property type="project" value="UniProtKB-SubCell"/>
</dbReference>
<dbReference type="PIRSF" id="PIRSF000654">
    <property type="entry name" value="Integrin-linked_kinase"/>
    <property type="match status" value="1"/>
</dbReference>
<evidence type="ECO:0000256" key="7">
    <source>
        <dbReference type="ARBA" id="ARBA00022840"/>
    </source>
</evidence>
<dbReference type="InterPro" id="IPR001245">
    <property type="entry name" value="Ser-Thr/Tyr_kinase_cat_dom"/>
</dbReference>
<evidence type="ECO:0000256" key="3">
    <source>
        <dbReference type="ARBA" id="ARBA00010886"/>
    </source>
</evidence>
<dbReference type="EMBL" id="CP019082">
    <property type="protein sequence ID" value="APW64124.1"/>
    <property type="molecule type" value="Genomic_DNA"/>
</dbReference>
<dbReference type="RefSeq" id="WP_076350395.1">
    <property type="nucleotide sequence ID" value="NZ_CP019082.1"/>
</dbReference>
<evidence type="ECO:0000256" key="5">
    <source>
        <dbReference type="ARBA" id="ARBA00022741"/>
    </source>
</evidence>
<proteinExistence type="inferred from homology"/>
<dbReference type="GO" id="GO:0000922">
    <property type="term" value="C:spindle pole"/>
    <property type="evidence" value="ECO:0007669"/>
    <property type="project" value="UniProtKB-SubCell"/>
</dbReference>
<dbReference type="Gene3D" id="1.10.510.10">
    <property type="entry name" value="Transferase(Phosphotransferase) domain 1"/>
    <property type="match status" value="2"/>
</dbReference>
<dbReference type="SMART" id="SM00220">
    <property type="entry name" value="S_TKc"/>
    <property type="match status" value="1"/>
</dbReference>
<evidence type="ECO:0000313" key="11">
    <source>
        <dbReference type="EMBL" id="APW64124.1"/>
    </source>
</evidence>
<evidence type="ECO:0000256" key="8">
    <source>
        <dbReference type="ARBA" id="ARBA00023212"/>
    </source>
</evidence>
<keyword evidence="8" id="KW-0206">Cytoskeleton</keyword>
<gene>
    <name evidence="11" type="primary">pknB_25</name>
    <name evidence="11" type="ORF">BSF38_05716</name>
</gene>
<keyword evidence="7" id="KW-0067">ATP-binding</keyword>
<dbReference type="STRING" id="1387353.BSF38_05716"/>
<evidence type="ECO:0000256" key="9">
    <source>
        <dbReference type="SAM" id="MobiDB-lite"/>
    </source>
</evidence>
<dbReference type="CDD" id="cd14014">
    <property type="entry name" value="STKc_PknB_like"/>
    <property type="match status" value="1"/>
</dbReference>
<keyword evidence="5" id="KW-0547">Nucleotide-binding</keyword>
<feature type="region of interest" description="Disordered" evidence="9">
    <location>
        <begin position="178"/>
        <end position="249"/>
    </location>
</feature>
<accession>A0A1U7CYV5</accession>
<evidence type="ECO:0000256" key="1">
    <source>
        <dbReference type="ARBA" id="ARBA00004300"/>
    </source>
</evidence>
<evidence type="ECO:0000313" key="12">
    <source>
        <dbReference type="Proteomes" id="UP000186309"/>
    </source>
</evidence>
<feature type="compositionally biased region" description="Low complexity" evidence="9">
    <location>
        <begin position="207"/>
        <end position="218"/>
    </location>
</feature>
<dbReference type="SUPFAM" id="SSF56112">
    <property type="entry name" value="Protein kinase-like (PK-like)"/>
    <property type="match status" value="1"/>
</dbReference>
<dbReference type="GO" id="GO:0005524">
    <property type="term" value="F:ATP binding"/>
    <property type="evidence" value="ECO:0007669"/>
    <property type="project" value="UniProtKB-KW"/>
</dbReference>
<dbReference type="PANTHER" id="PTHR43289:SF6">
    <property type="entry name" value="SERINE_THREONINE-PROTEIN KINASE NEKL-3"/>
    <property type="match status" value="1"/>
</dbReference>
<protein>
    <submittedName>
        <fullName evidence="11">Serine/threonine-protein kinase PknB</fullName>
        <ecNumber evidence="11">2.7.11.1</ecNumber>
    </submittedName>
</protein>
<dbReference type="PROSITE" id="PS50011">
    <property type="entry name" value="PROTEIN_KINASE_DOM"/>
    <property type="match status" value="1"/>
</dbReference>
<sequence>MNAVRGVGDWIGDRFEIFAVHEGGMSLVYVVNDHLGHGEQSVVALKTLKDELLGHRVRRSRFATECRLWVQLGQHKNIVQAHAVEIFGFKPYVMIELVRGGDLSAWIGTPKLDLPQALRFGIQFCNGMEHALRQGLHCHRDVKPGNLLVTQSGVLKITDFGLARVCEEMIAVRSELPDGSIPLDDRVQPPQRIVWSDSRDQTVRPIGSGPASSSLASRPSRDAPPVPTTVDKETSEEESPATQGGEIARLTHTGAKLGTGAYMAPEQFRDPASVDVRADIYAFGVVLYEMLTGELPFKGKSLAALDRQHSSQPSPSAASAVPRPYKRLAGDVDAVIQRCLMKDPGRRYPTILDLRAALRDVYGRVTGK</sequence>
<comment type="subcellular location">
    <subcellularLocation>
        <location evidence="1">Cytoplasm</location>
        <location evidence="1">Cytoskeleton</location>
        <location evidence="1">Microtubule organizing center</location>
        <location evidence="1">Centrosome</location>
    </subcellularLocation>
    <subcellularLocation>
        <location evidence="2">Cytoplasm</location>
        <location evidence="2">Cytoskeleton</location>
        <location evidence="2">Spindle pole</location>
    </subcellularLocation>
</comment>
<reference evidence="12" key="1">
    <citation type="submission" date="2016-12" db="EMBL/GenBank/DDBJ databases">
        <title>Comparative genomics of four Isosphaeraceae planctomycetes: a common pool of plasmids and glycoside hydrolase genes.</title>
        <authorList>
            <person name="Ivanova A."/>
        </authorList>
    </citation>
    <scope>NUCLEOTIDE SEQUENCE [LARGE SCALE GENOMIC DNA]</scope>
    <source>
        <strain evidence="12">PX4</strain>
    </source>
</reference>
<dbReference type="Pfam" id="PF07714">
    <property type="entry name" value="PK_Tyr_Ser-Thr"/>
    <property type="match status" value="1"/>
</dbReference>
<dbReference type="GO" id="GO:0004674">
    <property type="term" value="F:protein serine/threonine kinase activity"/>
    <property type="evidence" value="ECO:0007669"/>
    <property type="project" value="UniProtKB-EC"/>
</dbReference>
<dbReference type="Proteomes" id="UP000186309">
    <property type="component" value="Chromosome"/>
</dbReference>
<dbReference type="Pfam" id="PF00069">
    <property type="entry name" value="Pkinase"/>
    <property type="match status" value="1"/>
</dbReference>
<evidence type="ECO:0000256" key="4">
    <source>
        <dbReference type="ARBA" id="ARBA00022679"/>
    </source>
</evidence>
<evidence type="ECO:0000259" key="10">
    <source>
        <dbReference type="PROSITE" id="PS50011"/>
    </source>
</evidence>
<keyword evidence="4 11" id="KW-0808">Transferase</keyword>
<name>A0A1U7CYV5_9BACT</name>
<evidence type="ECO:0000256" key="2">
    <source>
        <dbReference type="ARBA" id="ARBA00004647"/>
    </source>
</evidence>
<keyword evidence="8" id="KW-0963">Cytoplasm</keyword>
<dbReference type="EC" id="2.7.11.1" evidence="11"/>
<organism evidence="11 12">
    <name type="scientific">Paludisphaera borealis</name>
    <dbReference type="NCBI Taxonomy" id="1387353"/>
    <lineage>
        <taxon>Bacteria</taxon>
        <taxon>Pseudomonadati</taxon>
        <taxon>Planctomycetota</taxon>
        <taxon>Planctomycetia</taxon>
        <taxon>Isosphaerales</taxon>
        <taxon>Isosphaeraceae</taxon>
        <taxon>Paludisphaera</taxon>
    </lineage>
</organism>
<keyword evidence="6 11" id="KW-0418">Kinase</keyword>
<dbReference type="PANTHER" id="PTHR43289">
    <property type="entry name" value="MITOGEN-ACTIVATED PROTEIN KINASE KINASE KINASE 20-RELATED"/>
    <property type="match status" value="1"/>
</dbReference>
<dbReference type="InterPro" id="IPR000719">
    <property type="entry name" value="Prot_kinase_dom"/>
</dbReference>